<organism evidence="1 2">
    <name type="scientific">Cytophaga hutchinsonii (strain ATCC 33406 / DSM 1761 / CIP 103989 / NBRC 15051 / NCIMB 9469 / D465)</name>
    <dbReference type="NCBI Taxonomy" id="269798"/>
    <lineage>
        <taxon>Bacteria</taxon>
        <taxon>Pseudomonadati</taxon>
        <taxon>Bacteroidota</taxon>
        <taxon>Cytophagia</taxon>
        <taxon>Cytophagales</taxon>
        <taxon>Cytophagaceae</taxon>
        <taxon>Cytophaga</taxon>
    </lineage>
</organism>
<dbReference type="EMBL" id="CP000383">
    <property type="protein sequence ID" value="ABG59064.1"/>
    <property type="molecule type" value="Genomic_DNA"/>
</dbReference>
<dbReference type="RefSeq" id="WP_011585181.1">
    <property type="nucleotide sequence ID" value="NC_008255.1"/>
</dbReference>
<evidence type="ECO:0008006" key="3">
    <source>
        <dbReference type="Google" id="ProtNLM"/>
    </source>
</evidence>
<keyword evidence="2" id="KW-1185">Reference proteome</keyword>
<dbReference type="Pfam" id="PF11751">
    <property type="entry name" value="PorP_SprF"/>
    <property type="match status" value="1"/>
</dbReference>
<evidence type="ECO:0000313" key="2">
    <source>
        <dbReference type="Proteomes" id="UP000001822"/>
    </source>
</evidence>
<dbReference type="NCBIfam" id="TIGR03519">
    <property type="entry name" value="T9SS_PorP_fam"/>
    <property type="match status" value="1"/>
</dbReference>
<accession>A0A6N4SRR0</accession>
<sequence>MYIKNAIWSVLVGFTLVLISKGQDAVFSQYYSSGLYLNPAFAAAEPATSVGFNSRVQWKSITTPYTTNQASLIVPLYRSSNKALNLGGLGLSVFQNKAGDIGLTSLGVNINAAFVIPLNEQNHILTGVQVGFMQKTIDFTKGQWGSQFSPVNGFDSSIDPGEYNFIASHTYPDVSFGAIYYNNPRREIREQGKSFYLGYSAYHFNKPNESVIKDQNSALPVLSKIIAGGEFSLNETWNISPNALIAMQNTAMQINVGVYGTFSFGDVESNSLVPSRLIAGVWYRVKDSYIGSFGIGNKFYTLGISYDMNSSTLRHSSSAKGAGAYEISIKINTPRIEKIQRVYQTPRI</sequence>
<dbReference type="OrthoDB" id="1186563at2"/>
<evidence type="ECO:0000313" key="1">
    <source>
        <dbReference type="EMBL" id="ABG59064.1"/>
    </source>
</evidence>
<reference evidence="1 2" key="1">
    <citation type="journal article" date="2007" name="Appl. Environ. Microbiol.">
        <title>Genome sequence of the cellulolytic gliding bacterium Cytophaga hutchinsonii.</title>
        <authorList>
            <person name="Xie G."/>
            <person name="Bruce D.C."/>
            <person name="Challacombe J.F."/>
            <person name="Chertkov O."/>
            <person name="Detter J.C."/>
            <person name="Gilna P."/>
            <person name="Han C.S."/>
            <person name="Lucas S."/>
            <person name="Misra M."/>
            <person name="Myers G.L."/>
            <person name="Richardson P."/>
            <person name="Tapia R."/>
            <person name="Thayer N."/>
            <person name="Thompson L.S."/>
            <person name="Brettin T.S."/>
            <person name="Henrissat B."/>
            <person name="Wilson D.B."/>
            <person name="McBride M.J."/>
        </authorList>
    </citation>
    <scope>NUCLEOTIDE SEQUENCE [LARGE SCALE GENOMIC DNA]</scope>
    <source>
        <strain evidence="2">ATCC 33406 / DSM 1761 / CIP 103989 / NBRC 15051 / NCIMB 9469 / D465</strain>
    </source>
</reference>
<name>A0A6N4SRR0_CYTH3</name>
<dbReference type="AlphaFoldDB" id="A0A6N4SRR0"/>
<gene>
    <name evidence="1" type="ordered locus">CHU_1797</name>
</gene>
<proteinExistence type="predicted"/>
<dbReference type="Proteomes" id="UP000001822">
    <property type="component" value="Chromosome"/>
</dbReference>
<protein>
    <recommendedName>
        <fullName evidence="3">Bacteroidetes-specific membrane protein</fullName>
    </recommendedName>
</protein>
<dbReference type="InterPro" id="IPR019861">
    <property type="entry name" value="PorP/SprF_Bacteroidetes"/>
</dbReference>
<dbReference type="KEGG" id="chu:CHU_1797"/>